<dbReference type="InterPro" id="IPR014266">
    <property type="entry name" value="PEP-CTERM_TPR_PrsT"/>
</dbReference>
<protein>
    <submittedName>
        <fullName evidence="3">PEP-CTERM system TPR-repeat protein PrsT</fullName>
    </submittedName>
</protein>
<dbReference type="RefSeq" id="WP_272135262.1">
    <property type="nucleotide sequence ID" value="NZ_JAQLOI010000001.1"/>
</dbReference>
<evidence type="ECO:0000256" key="1">
    <source>
        <dbReference type="PROSITE-ProRule" id="PRU00339"/>
    </source>
</evidence>
<comment type="caution">
    <text evidence="3">The sequence shown here is derived from an EMBL/GenBank/DDBJ whole genome shotgun (WGS) entry which is preliminary data.</text>
</comment>
<feature type="repeat" description="TPR" evidence="1">
    <location>
        <begin position="509"/>
        <end position="542"/>
    </location>
</feature>
<dbReference type="SMART" id="SM00028">
    <property type="entry name" value="TPR"/>
    <property type="match status" value="9"/>
</dbReference>
<accession>A0ABT4YQ62</accession>
<dbReference type="InterPro" id="IPR011990">
    <property type="entry name" value="TPR-like_helical_dom_sf"/>
</dbReference>
<dbReference type="Pfam" id="PF13432">
    <property type="entry name" value="TPR_16"/>
    <property type="match status" value="1"/>
</dbReference>
<dbReference type="Pfam" id="PF12895">
    <property type="entry name" value="ANAPC3"/>
    <property type="match status" value="1"/>
</dbReference>
<evidence type="ECO:0000256" key="2">
    <source>
        <dbReference type="SAM" id="SignalP"/>
    </source>
</evidence>
<name>A0ABT4YQ62_9VIBR</name>
<feature type="chain" id="PRO_5045053618" evidence="2">
    <location>
        <begin position="36"/>
        <end position="638"/>
    </location>
</feature>
<dbReference type="InterPro" id="IPR019734">
    <property type="entry name" value="TPR_rpt"/>
</dbReference>
<dbReference type="Proteomes" id="UP001210678">
    <property type="component" value="Unassembled WGS sequence"/>
</dbReference>
<proteinExistence type="predicted"/>
<keyword evidence="4" id="KW-1185">Reference proteome</keyword>
<dbReference type="Pfam" id="PF14559">
    <property type="entry name" value="TPR_19"/>
    <property type="match status" value="1"/>
</dbReference>
<evidence type="ECO:0000313" key="3">
    <source>
        <dbReference type="EMBL" id="MDB1123701.1"/>
    </source>
</evidence>
<dbReference type="Gene3D" id="1.25.40.10">
    <property type="entry name" value="Tetratricopeptide repeat domain"/>
    <property type="match status" value="3"/>
</dbReference>
<feature type="signal peptide" evidence="2">
    <location>
        <begin position="1"/>
        <end position="35"/>
    </location>
</feature>
<keyword evidence="1" id="KW-0802">TPR repeat</keyword>
<sequence length="638" mass="71115">MINRIKQARCSYKLKKTVVSSVVTLVVTMSGLSYADEYVDKAKDYITENKLDSAVIELKNAIQSSPNNAQPRIMLGEIYLDIGNFASAEKELSRALEYNADQNVVLPLLARTLSAQSKSEQVIELVQSSNLSDPYAKTELLALKAASEIKLGQIEDAKYSLELAQEYSYDSLYLQLGKAKLYAISNEVDAALETVNNVLKTTADNSDVWLLKGHLETANQNFAEATKSYRKAYEISPEAIYYSIFIASSLVYEKNFEDAEKYVDKLLTLAPNHILVNKLKATILYDKKDFVGAKEHADRALQGGSNDLTTQIIAAFSAYELKLYEQAYTLLKRIAPRVSDNHPAKRLLISTQFTLGYLDEAVETMNDYPTESESDSSFVSAVSMKLSMLGRDEEALEFALKASESGGDTSDLLLGLIQLSSKDSTGIENLQSAIKNQSDMRKAQLGAALYYIRYGYYMEAETVADQLLTKNPKDVDAITLRGQILQAKGEYISAIELYNDALVIEPQNLNTIVALAQTHANLKQWEEAYSLAFQALELSPHNKDASQVILLAANEVKKLPELLRLVDSQLEQSPDNIDLIHTKSKILMLSDRPSYALNLLESLPDAEKNSETWKFIGNFYYFEKNGRTPKEHGLGGWS</sequence>
<organism evidence="3 4">
    <name type="scientific">Vibrio algarum</name>
    <dbReference type="NCBI Taxonomy" id="3020714"/>
    <lineage>
        <taxon>Bacteria</taxon>
        <taxon>Pseudomonadati</taxon>
        <taxon>Pseudomonadota</taxon>
        <taxon>Gammaproteobacteria</taxon>
        <taxon>Vibrionales</taxon>
        <taxon>Vibrionaceae</taxon>
        <taxon>Vibrio</taxon>
    </lineage>
</organism>
<gene>
    <name evidence="3" type="primary">prsT</name>
    <name evidence="3" type="ORF">PGX00_08540</name>
</gene>
<feature type="repeat" description="TPR" evidence="1">
    <location>
        <begin position="69"/>
        <end position="102"/>
    </location>
</feature>
<keyword evidence="2" id="KW-0732">Signal</keyword>
<dbReference type="PROSITE" id="PS50005">
    <property type="entry name" value="TPR"/>
    <property type="match status" value="4"/>
</dbReference>
<dbReference type="NCBIfam" id="TIGR02917">
    <property type="entry name" value="PEP_TPR_lipo"/>
    <property type="match status" value="1"/>
</dbReference>
<dbReference type="PANTHER" id="PTHR12558">
    <property type="entry name" value="CELL DIVISION CYCLE 16,23,27"/>
    <property type="match status" value="1"/>
</dbReference>
<feature type="repeat" description="TPR" evidence="1">
    <location>
        <begin position="475"/>
        <end position="508"/>
    </location>
</feature>
<reference evidence="3 4" key="1">
    <citation type="submission" date="2023-01" db="EMBL/GenBank/DDBJ databases">
        <title>Vibrio sp. KJ40-1 sp.nov, isolated from marine algae.</title>
        <authorList>
            <person name="Butt M."/>
            <person name="Kim J.M.J."/>
            <person name="Jeon C.O.C."/>
        </authorList>
    </citation>
    <scope>NUCLEOTIDE SEQUENCE [LARGE SCALE GENOMIC DNA]</scope>
    <source>
        <strain evidence="3 4">KJ40-1</strain>
    </source>
</reference>
<dbReference type="SUPFAM" id="SSF48452">
    <property type="entry name" value="TPR-like"/>
    <property type="match status" value="2"/>
</dbReference>
<evidence type="ECO:0000313" key="4">
    <source>
        <dbReference type="Proteomes" id="UP001210678"/>
    </source>
</evidence>
<dbReference type="EMBL" id="JAQLOI010000001">
    <property type="protein sequence ID" value="MDB1123701.1"/>
    <property type="molecule type" value="Genomic_DNA"/>
</dbReference>
<dbReference type="PANTHER" id="PTHR12558:SF44">
    <property type="entry name" value="TETRATRICOPEPTIDE REPEAT-CONTAINING PROTEIN"/>
    <property type="match status" value="1"/>
</dbReference>
<feature type="repeat" description="TPR" evidence="1">
    <location>
        <begin position="206"/>
        <end position="239"/>
    </location>
</feature>